<evidence type="ECO:0000256" key="8">
    <source>
        <dbReference type="SAM" id="MobiDB-lite"/>
    </source>
</evidence>
<dbReference type="PANTHER" id="PTHR32507">
    <property type="entry name" value="NA(+)/H(+) ANTIPORTER 1"/>
    <property type="match status" value="1"/>
</dbReference>
<evidence type="ECO:0000259" key="10">
    <source>
        <dbReference type="Pfam" id="PF00999"/>
    </source>
</evidence>
<dbReference type="Proteomes" id="UP001153328">
    <property type="component" value="Unassembled WGS sequence"/>
</dbReference>
<dbReference type="EMBL" id="CAJVAX010000019">
    <property type="protein sequence ID" value="CAG7650287.1"/>
    <property type="molecule type" value="Genomic_DNA"/>
</dbReference>
<feature type="domain" description="Cation/H+ exchanger transmembrane" evidence="10">
    <location>
        <begin position="149"/>
        <end position="528"/>
    </location>
</feature>
<gene>
    <name evidence="11" type="ORF">SBRY_50319</name>
</gene>
<keyword evidence="3" id="KW-0050">Antiport</keyword>
<evidence type="ECO:0000313" key="12">
    <source>
        <dbReference type="Proteomes" id="UP001153328"/>
    </source>
</evidence>
<dbReference type="GO" id="GO:0005886">
    <property type="term" value="C:plasma membrane"/>
    <property type="evidence" value="ECO:0007669"/>
    <property type="project" value="UniProtKB-SubCell"/>
</dbReference>
<protein>
    <recommendedName>
        <fullName evidence="10">Cation/H+ exchanger transmembrane domain-containing protein</fullName>
    </recommendedName>
</protein>
<evidence type="ECO:0000256" key="9">
    <source>
        <dbReference type="SAM" id="Phobius"/>
    </source>
</evidence>
<evidence type="ECO:0000256" key="7">
    <source>
        <dbReference type="ARBA" id="ARBA00023136"/>
    </source>
</evidence>
<dbReference type="Pfam" id="PF00999">
    <property type="entry name" value="Na_H_Exchanger"/>
    <property type="match status" value="1"/>
</dbReference>
<keyword evidence="4 9" id="KW-0812">Transmembrane</keyword>
<feature type="transmembrane region" description="Helical" evidence="9">
    <location>
        <begin position="471"/>
        <end position="492"/>
    </location>
</feature>
<keyword evidence="7 9" id="KW-0472">Membrane</keyword>
<evidence type="ECO:0000256" key="3">
    <source>
        <dbReference type="ARBA" id="ARBA00022449"/>
    </source>
</evidence>
<feature type="transmembrane region" description="Helical" evidence="9">
    <location>
        <begin position="326"/>
        <end position="352"/>
    </location>
</feature>
<dbReference type="InterPro" id="IPR006153">
    <property type="entry name" value="Cation/H_exchanger_TM"/>
</dbReference>
<dbReference type="GO" id="GO:1902600">
    <property type="term" value="P:proton transmembrane transport"/>
    <property type="evidence" value="ECO:0007669"/>
    <property type="project" value="InterPro"/>
</dbReference>
<keyword evidence="2" id="KW-0813">Transport</keyword>
<feature type="transmembrane region" description="Helical" evidence="9">
    <location>
        <begin position="504"/>
        <end position="522"/>
    </location>
</feature>
<dbReference type="GO" id="GO:0015297">
    <property type="term" value="F:antiporter activity"/>
    <property type="evidence" value="ECO:0007669"/>
    <property type="project" value="UniProtKB-KW"/>
</dbReference>
<feature type="transmembrane region" description="Helical" evidence="9">
    <location>
        <begin position="364"/>
        <end position="395"/>
    </location>
</feature>
<evidence type="ECO:0000256" key="6">
    <source>
        <dbReference type="ARBA" id="ARBA00023065"/>
    </source>
</evidence>
<comment type="caution">
    <text evidence="11">The sequence shown here is derived from an EMBL/GenBank/DDBJ whole genome shotgun (WGS) entry which is preliminary data.</text>
</comment>
<proteinExistence type="predicted"/>
<accession>A0A9W4H4M1</accession>
<evidence type="ECO:0000256" key="5">
    <source>
        <dbReference type="ARBA" id="ARBA00022989"/>
    </source>
</evidence>
<evidence type="ECO:0000256" key="2">
    <source>
        <dbReference type="ARBA" id="ARBA00022448"/>
    </source>
</evidence>
<reference evidence="11" key="1">
    <citation type="submission" date="2021-06" db="EMBL/GenBank/DDBJ databases">
        <authorList>
            <person name="Arsene-Ploetze F."/>
        </authorList>
    </citation>
    <scope>NUCLEOTIDE SEQUENCE</scope>
    <source>
        <strain evidence="11">SBRY1</strain>
    </source>
</reference>
<comment type="subcellular location">
    <subcellularLocation>
        <location evidence="1">Cell membrane</location>
        <topology evidence="1">Multi-pass membrane protein</topology>
    </subcellularLocation>
</comment>
<keyword evidence="5 9" id="KW-1133">Transmembrane helix</keyword>
<evidence type="ECO:0000256" key="1">
    <source>
        <dbReference type="ARBA" id="ARBA00004651"/>
    </source>
</evidence>
<evidence type="ECO:0000256" key="4">
    <source>
        <dbReference type="ARBA" id="ARBA00022692"/>
    </source>
</evidence>
<sequence length="563" mass="58538">MTPTSVSVLVSFGCVRGAAIYGQAAVDPFPGRPVAPVRCSCDPAHPLRLPCDLVWATTWESEANEYLAPFLGLPQLPVVSWPDPSEEPEPFTNHPARIHQAGGVRQYGQERYRPQQTGRLAGTSSLMTRAGRRSGQENGMDAALSLILLALFLWGLCSRRVAKAELTGPVVFVLLGLVMHEGIGSVDLAPSPKTVKVLAEITLTWVLFTDAARLSVRSVRADLRLYVRLLAVGLPLCIGLGALLAGALLPGVSGWAALFVGAALAPTDAALGASMMGNPVVPERIRRAINVESGLNDGIATPFVVLSLAGIAALEAGGGHEGHGGALVELLIGVAYGGALGLVAGQLLNWALHRGWATEDFAPAAVLALALLSYTSAIAFGGNGFVAAFVSGLAFGAADAQGAPQWQLAFAEQSASVLSLLVWLLFGAVLLPEAFHHLSWHLVLYAVVSLTLVRMVPVALALLGGGLDRSTVLFVGWFGPRGLASVVFGLLAVEELDPAAAREVVPVVVCTVLLSVVAHGTSSAPLARRYGTRHADAAAQPERGHGQGELPVRGLAKSAGHGV</sequence>
<keyword evidence="6" id="KW-0406">Ion transport</keyword>
<feature type="transmembrane region" description="Helical" evidence="9">
    <location>
        <begin position="139"/>
        <end position="157"/>
    </location>
</feature>
<feature type="transmembrane region" description="Helical" evidence="9">
    <location>
        <begin position="255"/>
        <end position="273"/>
    </location>
</feature>
<organism evidence="11 12">
    <name type="scientific">Actinacidiphila bryophytorum</name>
    <dbReference type="NCBI Taxonomy" id="1436133"/>
    <lineage>
        <taxon>Bacteria</taxon>
        <taxon>Bacillati</taxon>
        <taxon>Actinomycetota</taxon>
        <taxon>Actinomycetes</taxon>
        <taxon>Kitasatosporales</taxon>
        <taxon>Streptomycetaceae</taxon>
        <taxon>Actinacidiphila</taxon>
    </lineage>
</organism>
<feature type="transmembrane region" description="Helical" evidence="9">
    <location>
        <begin position="294"/>
        <end position="314"/>
    </location>
</feature>
<dbReference type="PANTHER" id="PTHR32507:SF8">
    <property type="entry name" value="CNH1P"/>
    <property type="match status" value="1"/>
</dbReference>
<dbReference type="AlphaFoldDB" id="A0A9W4H4M1"/>
<feature type="transmembrane region" description="Helical" evidence="9">
    <location>
        <begin position="226"/>
        <end position="249"/>
    </location>
</feature>
<feature type="transmembrane region" description="Helical" evidence="9">
    <location>
        <begin position="442"/>
        <end position="465"/>
    </location>
</feature>
<evidence type="ECO:0000313" key="11">
    <source>
        <dbReference type="EMBL" id="CAG7650287.1"/>
    </source>
</evidence>
<keyword evidence="12" id="KW-1185">Reference proteome</keyword>
<name>A0A9W4H4M1_9ACTN</name>
<feature type="region of interest" description="Disordered" evidence="8">
    <location>
        <begin position="535"/>
        <end position="563"/>
    </location>
</feature>